<evidence type="ECO:0000313" key="3">
    <source>
        <dbReference type="EMBL" id="KIM86662.1"/>
    </source>
</evidence>
<dbReference type="SUPFAM" id="SSF52540">
    <property type="entry name" value="P-loop containing nucleoside triphosphate hydrolases"/>
    <property type="match status" value="1"/>
</dbReference>
<dbReference type="Proteomes" id="UP000054166">
    <property type="component" value="Unassembled WGS sequence"/>
</dbReference>
<organism evidence="3 4">
    <name type="scientific">Piloderma croceum (strain F 1598)</name>
    <dbReference type="NCBI Taxonomy" id="765440"/>
    <lineage>
        <taxon>Eukaryota</taxon>
        <taxon>Fungi</taxon>
        <taxon>Dikarya</taxon>
        <taxon>Basidiomycota</taxon>
        <taxon>Agaricomycotina</taxon>
        <taxon>Agaricomycetes</taxon>
        <taxon>Agaricomycetidae</taxon>
        <taxon>Atheliales</taxon>
        <taxon>Atheliaceae</taxon>
        <taxon>Piloderma</taxon>
    </lineage>
</organism>
<dbReference type="OrthoDB" id="5106486at2759"/>
<feature type="domain" description="Nephrocystin 3-like N-terminal" evidence="2">
    <location>
        <begin position="22"/>
        <end position="149"/>
    </location>
</feature>
<keyword evidence="4" id="KW-1185">Reference proteome</keyword>
<protein>
    <recommendedName>
        <fullName evidence="2">Nephrocystin 3-like N-terminal domain-containing protein</fullName>
    </recommendedName>
</protein>
<evidence type="ECO:0000259" key="2">
    <source>
        <dbReference type="Pfam" id="PF24883"/>
    </source>
</evidence>
<feature type="non-terminal residue" evidence="3">
    <location>
        <position position="149"/>
    </location>
</feature>
<dbReference type="Gene3D" id="3.40.50.300">
    <property type="entry name" value="P-loop containing nucleotide triphosphate hydrolases"/>
    <property type="match status" value="1"/>
</dbReference>
<reference evidence="3 4" key="1">
    <citation type="submission" date="2014-04" db="EMBL/GenBank/DDBJ databases">
        <authorList>
            <consortium name="DOE Joint Genome Institute"/>
            <person name="Kuo A."/>
            <person name="Tarkka M."/>
            <person name="Buscot F."/>
            <person name="Kohler A."/>
            <person name="Nagy L.G."/>
            <person name="Floudas D."/>
            <person name="Copeland A."/>
            <person name="Barry K.W."/>
            <person name="Cichocki N."/>
            <person name="Veneault-Fourrey C."/>
            <person name="LaButti K."/>
            <person name="Lindquist E.A."/>
            <person name="Lipzen A."/>
            <person name="Lundell T."/>
            <person name="Morin E."/>
            <person name="Murat C."/>
            <person name="Sun H."/>
            <person name="Tunlid A."/>
            <person name="Henrissat B."/>
            <person name="Grigoriev I.V."/>
            <person name="Hibbett D.S."/>
            <person name="Martin F."/>
            <person name="Nordberg H.P."/>
            <person name="Cantor M.N."/>
            <person name="Hua S.X."/>
        </authorList>
    </citation>
    <scope>NUCLEOTIDE SEQUENCE [LARGE SCALE GENOMIC DNA]</scope>
    <source>
        <strain evidence="3 4">F 1598</strain>
    </source>
</reference>
<reference evidence="4" key="2">
    <citation type="submission" date="2015-01" db="EMBL/GenBank/DDBJ databases">
        <title>Evolutionary Origins and Diversification of the Mycorrhizal Mutualists.</title>
        <authorList>
            <consortium name="DOE Joint Genome Institute"/>
            <consortium name="Mycorrhizal Genomics Consortium"/>
            <person name="Kohler A."/>
            <person name="Kuo A."/>
            <person name="Nagy L.G."/>
            <person name="Floudas D."/>
            <person name="Copeland A."/>
            <person name="Barry K.W."/>
            <person name="Cichocki N."/>
            <person name="Veneault-Fourrey C."/>
            <person name="LaButti K."/>
            <person name="Lindquist E.A."/>
            <person name="Lipzen A."/>
            <person name="Lundell T."/>
            <person name="Morin E."/>
            <person name="Murat C."/>
            <person name="Riley R."/>
            <person name="Ohm R."/>
            <person name="Sun H."/>
            <person name="Tunlid A."/>
            <person name="Henrissat B."/>
            <person name="Grigoriev I.V."/>
            <person name="Hibbett D.S."/>
            <person name="Martin F."/>
        </authorList>
    </citation>
    <scope>NUCLEOTIDE SEQUENCE [LARGE SCALE GENOMIC DNA]</scope>
    <source>
        <strain evidence="4">F 1598</strain>
    </source>
</reference>
<dbReference type="PANTHER" id="PTHR10039">
    <property type="entry name" value="AMELOGENIN"/>
    <property type="match status" value="1"/>
</dbReference>
<dbReference type="InterPro" id="IPR027417">
    <property type="entry name" value="P-loop_NTPase"/>
</dbReference>
<proteinExistence type="predicted"/>
<evidence type="ECO:0000256" key="1">
    <source>
        <dbReference type="ARBA" id="ARBA00022737"/>
    </source>
</evidence>
<dbReference type="AlphaFoldDB" id="A0A0C3CAF4"/>
<gene>
    <name evidence="3" type="ORF">PILCRDRAFT_64736</name>
</gene>
<dbReference type="STRING" id="765440.A0A0C3CAF4"/>
<dbReference type="InParanoid" id="A0A0C3CAF4"/>
<sequence>MNQYGRSVCLPGTRVNVLNLVTDWLINGTGNQNILWLQGVAGSGKSCLSTTLANLFEETNRLGAFLFFNRNVAEQSDPGLVIRTLAFKLAIFDQRIGNAISAVVENHSAIVDSDIYFQFNKLLVEPISSLGSLQSEGPIVIVLDALDEC</sequence>
<dbReference type="Pfam" id="PF24883">
    <property type="entry name" value="NPHP3_N"/>
    <property type="match status" value="1"/>
</dbReference>
<name>A0A0C3CAF4_PILCF</name>
<keyword evidence="1" id="KW-0677">Repeat</keyword>
<dbReference type="HOGENOM" id="CLU_000288_6_8_1"/>
<dbReference type="PANTHER" id="PTHR10039:SF17">
    <property type="entry name" value="FUNGAL STAND N-TERMINAL GOODBYE DOMAIN-CONTAINING PROTEIN-RELATED"/>
    <property type="match status" value="1"/>
</dbReference>
<dbReference type="EMBL" id="KN832981">
    <property type="protein sequence ID" value="KIM86662.1"/>
    <property type="molecule type" value="Genomic_DNA"/>
</dbReference>
<accession>A0A0C3CAF4</accession>
<evidence type="ECO:0000313" key="4">
    <source>
        <dbReference type="Proteomes" id="UP000054166"/>
    </source>
</evidence>
<dbReference type="InterPro" id="IPR056884">
    <property type="entry name" value="NPHP3-like_N"/>
</dbReference>